<accession>A0AA38SNW3</accession>
<sequence length="88" mass="10061">MTRRDSWEGIDLKRGTTLKVATCRALGCPHCQVKLCNLSRVWFRYFEGSTREIKWGSTKLEDKGFSYKHDTKSILDDCIKCAKGSGKI</sequence>
<dbReference type="AlphaFoldDB" id="A0AA38SNW3"/>
<dbReference type="EMBL" id="JARYMX010000008">
    <property type="protein sequence ID" value="KAJ9539311.1"/>
    <property type="molecule type" value="Genomic_DNA"/>
</dbReference>
<dbReference type="Proteomes" id="UP001172457">
    <property type="component" value="Chromosome 8"/>
</dbReference>
<keyword evidence="2" id="KW-1185">Reference proteome</keyword>
<protein>
    <submittedName>
        <fullName evidence="1">Uncharacterized protein</fullName>
    </submittedName>
</protein>
<evidence type="ECO:0000313" key="2">
    <source>
        <dbReference type="Proteomes" id="UP001172457"/>
    </source>
</evidence>
<name>A0AA38SNW3_9ASTR</name>
<reference evidence="1" key="1">
    <citation type="submission" date="2023-03" db="EMBL/GenBank/DDBJ databases">
        <title>Chromosome-scale reference genome and RAD-based genetic map of yellow starthistle (Centaurea solstitialis) reveal putative structural variation and QTLs associated with invader traits.</title>
        <authorList>
            <person name="Reatini B."/>
            <person name="Cang F.A."/>
            <person name="Jiang Q."/>
            <person name="Mckibben M.T.W."/>
            <person name="Barker M.S."/>
            <person name="Rieseberg L.H."/>
            <person name="Dlugosch K.M."/>
        </authorList>
    </citation>
    <scope>NUCLEOTIDE SEQUENCE</scope>
    <source>
        <strain evidence="1">CAN-66</strain>
        <tissue evidence="1">Leaf</tissue>
    </source>
</reference>
<comment type="caution">
    <text evidence="1">The sequence shown here is derived from an EMBL/GenBank/DDBJ whole genome shotgun (WGS) entry which is preliminary data.</text>
</comment>
<proteinExistence type="predicted"/>
<gene>
    <name evidence="1" type="ORF">OSB04_032044</name>
</gene>
<organism evidence="1 2">
    <name type="scientific">Centaurea solstitialis</name>
    <name type="common">yellow star-thistle</name>
    <dbReference type="NCBI Taxonomy" id="347529"/>
    <lineage>
        <taxon>Eukaryota</taxon>
        <taxon>Viridiplantae</taxon>
        <taxon>Streptophyta</taxon>
        <taxon>Embryophyta</taxon>
        <taxon>Tracheophyta</taxon>
        <taxon>Spermatophyta</taxon>
        <taxon>Magnoliopsida</taxon>
        <taxon>eudicotyledons</taxon>
        <taxon>Gunneridae</taxon>
        <taxon>Pentapetalae</taxon>
        <taxon>asterids</taxon>
        <taxon>campanulids</taxon>
        <taxon>Asterales</taxon>
        <taxon>Asteraceae</taxon>
        <taxon>Carduoideae</taxon>
        <taxon>Cardueae</taxon>
        <taxon>Centaureinae</taxon>
        <taxon>Centaurea</taxon>
    </lineage>
</organism>
<evidence type="ECO:0000313" key="1">
    <source>
        <dbReference type="EMBL" id="KAJ9539311.1"/>
    </source>
</evidence>